<dbReference type="Proteomes" id="UP000027647">
    <property type="component" value="Unassembled WGS sequence"/>
</dbReference>
<gene>
    <name evidence="3" type="ORF">EH31_00620</name>
</gene>
<name>A0A074M8U3_ERYLO</name>
<comment type="caution">
    <text evidence="3">The sequence shown here is derived from an EMBL/GenBank/DDBJ whole genome shotgun (WGS) entry which is preliminary data.</text>
</comment>
<proteinExistence type="predicted"/>
<evidence type="ECO:0000313" key="4">
    <source>
        <dbReference type="Proteomes" id="UP000027647"/>
    </source>
</evidence>
<dbReference type="AlphaFoldDB" id="A0A074M8U3"/>
<accession>A0A074M8U3</accession>
<evidence type="ECO:0000256" key="2">
    <source>
        <dbReference type="SAM" id="Phobius"/>
    </source>
</evidence>
<protein>
    <submittedName>
        <fullName evidence="3">Uncharacterized protein</fullName>
    </submittedName>
</protein>
<dbReference type="STRING" id="1044.EH31_00620"/>
<feature type="region of interest" description="Disordered" evidence="1">
    <location>
        <begin position="1"/>
        <end position="37"/>
    </location>
</feature>
<evidence type="ECO:0000313" key="3">
    <source>
        <dbReference type="EMBL" id="KEO91201.1"/>
    </source>
</evidence>
<evidence type="ECO:0000256" key="1">
    <source>
        <dbReference type="SAM" id="MobiDB-lite"/>
    </source>
</evidence>
<dbReference type="EMBL" id="JMIW01000001">
    <property type="protein sequence ID" value="KEO91201.1"/>
    <property type="molecule type" value="Genomic_DNA"/>
</dbReference>
<organism evidence="3 4">
    <name type="scientific">Erythrobacter longus</name>
    <dbReference type="NCBI Taxonomy" id="1044"/>
    <lineage>
        <taxon>Bacteria</taxon>
        <taxon>Pseudomonadati</taxon>
        <taxon>Pseudomonadota</taxon>
        <taxon>Alphaproteobacteria</taxon>
        <taxon>Sphingomonadales</taxon>
        <taxon>Erythrobacteraceae</taxon>
        <taxon>Erythrobacter/Porphyrobacter group</taxon>
        <taxon>Erythrobacter</taxon>
    </lineage>
</organism>
<keyword evidence="2" id="KW-0812">Transmembrane</keyword>
<keyword evidence="2" id="KW-0472">Membrane</keyword>
<keyword evidence="4" id="KW-1185">Reference proteome</keyword>
<reference evidence="3 4" key="1">
    <citation type="submission" date="2014-04" db="EMBL/GenBank/DDBJ databases">
        <title>A comprehensive comparison of genomes of Erythrobacter spp. strains.</title>
        <authorList>
            <person name="Zheng Q."/>
        </authorList>
    </citation>
    <scope>NUCLEOTIDE SEQUENCE [LARGE SCALE GENOMIC DNA]</scope>
    <source>
        <strain evidence="3 4">DSM 6997</strain>
    </source>
</reference>
<feature type="transmembrane region" description="Helical" evidence="2">
    <location>
        <begin position="42"/>
        <end position="59"/>
    </location>
</feature>
<keyword evidence="2" id="KW-1133">Transmembrane helix</keyword>
<sequence length="83" mass="8614">MSGISVKNRVQSDTRPKSPAGTPSGKPRTSLSAERGKSKARIAFYAVGALFVILALAYIDGGEEPLHPIVQSVSVAAMSGNQS</sequence>